<comment type="caution">
    <text evidence="2">The sequence shown here is derived from an EMBL/GenBank/DDBJ whole genome shotgun (WGS) entry which is preliminary data.</text>
</comment>
<feature type="domain" description="DUF4253" evidence="1">
    <location>
        <begin position="68"/>
        <end position="176"/>
    </location>
</feature>
<dbReference type="EMBL" id="BNJF01000008">
    <property type="protein sequence ID" value="GHO50574.1"/>
    <property type="molecule type" value="Genomic_DNA"/>
</dbReference>
<keyword evidence="3" id="KW-1185">Reference proteome</keyword>
<evidence type="ECO:0000259" key="1">
    <source>
        <dbReference type="Pfam" id="PF14062"/>
    </source>
</evidence>
<dbReference type="Proteomes" id="UP000612362">
    <property type="component" value="Unassembled WGS sequence"/>
</dbReference>
<dbReference type="RefSeq" id="WP_220199556.1">
    <property type="nucleotide sequence ID" value="NZ_BNJF01000008.1"/>
</dbReference>
<dbReference type="AlphaFoldDB" id="A0A8J3IG67"/>
<reference evidence="2" key="1">
    <citation type="submission" date="2020-10" db="EMBL/GenBank/DDBJ databases">
        <title>Taxonomic study of unclassified bacteria belonging to the class Ktedonobacteria.</title>
        <authorList>
            <person name="Yabe S."/>
            <person name="Wang C.M."/>
            <person name="Zheng Y."/>
            <person name="Sakai Y."/>
            <person name="Cavaletti L."/>
            <person name="Monciardini P."/>
            <person name="Donadio S."/>
        </authorList>
    </citation>
    <scope>NUCLEOTIDE SEQUENCE</scope>
    <source>
        <strain evidence="2">SOSP1-1</strain>
    </source>
</reference>
<sequence>MHSLLEESQTIDITEWVKEGDVERALLAAAQERSRLAQEGGEDEEEPWIQDPLEGFLEELQATAKVQLALFPTINCWEVPAFLQFGDFNECPRASIHISVMKHWSQKYGLELVSMSHCDWFAFVAHPPKNRAEALVLALEHIEYCPEFIVDTQCQGNVEALASWLLHASYWPFWWD</sequence>
<accession>A0A8J3IG67</accession>
<protein>
    <recommendedName>
        <fullName evidence="1">DUF4253 domain-containing protein</fullName>
    </recommendedName>
</protein>
<organism evidence="2 3">
    <name type="scientific">Ktedonospora formicarum</name>
    <dbReference type="NCBI Taxonomy" id="2778364"/>
    <lineage>
        <taxon>Bacteria</taxon>
        <taxon>Bacillati</taxon>
        <taxon>Chloroflexota</taxon>
        <taxon>Ktedonobacteria</taxon>
        <taxon>Ktedonobacterales</taxon>
        <taxon>Ktedonobacteraceae</taxon>
        <taxon>Ktedonospora</taxon>
    </lineage>
</organism>
<dbReference type="InterPro" id="IPR025349">
    <property type="entry name" value="DUF4253"/>
</dbReference>
<gene>
    <name evidence="2" type="ORF">KSX_87370</name>
</gene>
<proteinExistence type="predicted"/>
<name>A0A8J3IG67_9CHLR</name>
<evidence type="ECO:0000313" key="2">
    <source>
        <dbReference type="EMBL" id="GHO50574.1"/>
    </source>
</evidence>
<dbReference type="Pfam" id="PF14062">
    <property type="entry name" value="DUF4253"/>
    <property type="match status" value="1"/>
</dbReference>
<evidence type="ECO:0000313" key="3">
    <source>
        <dbReference type="Proteomes" id="UP000612362"/>
    </source>
</evidence>